<name>A0A8T2WD35_POPDE</name>
<dbReference type="AlphaFoldDB" id="A0A8T2WD35"/>
<reference evidence="2" key="1">
    <citation type="journal article" date="2021" name="J. Hered.">
        <title>Genome Assembly of Salicaceae Populus deltoides (Eastern Cottonwood) I-69 Based on Nanopore Sequencing and Hi-C Technologies.</title>
        <authorList>
            <person name="Bai S."/>
            <person name="Wu H."/>
            <person name="Zhang J."/>
            <person name="Pan Z."/>
            <person name="Zhao W."/>
            <person name="Li Z."/>
            <person name="Tong C."/>
        </authorList>
    </citation>
    <scope>NUCLEOTIDE SEQUENCE</scope>
    <source>
        <tissue evidence="2">Leaf</tissue>
    </source>
</reference>
<gene>
    <name evidence="2" type="ORF">H0E87_031713</name>
</gene>
<organism evidence="2 3">
    <name type="scientific">Populus deltoides</name>
    <name type="common">Eastern poplar</name>
    <name type="synonym">Eastern cottonwood</name>
    <dbReference type="NCBI Taxonomy" id="3696"/>
    <lineage>
        <taxon>Eukaryota</taxon>
        <taxon>Viridiplantae</taxon>
        <taxon>Streptophyta</taxon>
        <taxon>Embryophyta</taxon>
        <taxon>Tracheophyta</taxon>
        <taxon>Spermatophyta</taxon>
        <taxon>Magnoliopsida</taxon>
        <taxon>eudicotyledons</taxon>
        <taxon>Gunneridae</taxon>
        <taxon>Pentapetalae</taxon>
        <taxon>rosids</taxon>
        <taxon>fabids</taxon>
        <taxon>Malpighiales</taxon>
        <taxon>Salicaceae</taxon>
        <taxon>Saliceae</taxon>
        <taxon>Populus</taxon>
    </lineage>
</organism>
<accession>A0A8T2WD35</accession>
<feature type="region of interest" description="Disordered" evidence="1">
    <location>
        <begin position="214"/>
        <end position="252"/>
    </location>
</feature>
<sequence>MRKARRFLVGNAEPRQLACRASDAGLAPAAPSLPHAGAGQNAGARARRQPLRAREQASRGCRLPRPATPGWPLQRLASRTQGAGQNAGARARRQPWAGAGAAARKPATPGWPLQRLASRAGAASAGARPLRGCRRRASDAGLAPAAPAAARRMAAQAAIVRGSPCFRQPSMAAWAAGPAWRLPLPAAAPVFRRRGRRARAAALRYFLGGADGRRPGGRTEMPLEEQKAAAAGKRVIDAGETPGREAPTLVRV</sequence>
<protein>
    <submittedName>
        <fullName evidence="2">Uncharacterized protein</fullName>
    </submittedName>
</protein>
<dbReference type="EMBL" id="JACEGQ020000042">
    <property type="protein sequence ID" value="KAH8479759.1"/>
    <property type="molecule type" value="Genomic_DNA"/>
</dbReference>
<dbReference type="Proteomes" id="UP000807159">
    <property type="component" value="Unassembled WGS sequence"/>
</dbReference>
<evidence type="ECO:0000313" key="3">
    <source>
        <dbReference type="Proteomes" id="UP000807159"/>
    </source>
</evidence>
<feature type="compositionally biased region" description="Low complexity" evidence="1">
    <location>
        <begin position="81"/>
        <end position="110"/>
    </location>
</feature>
<feature type="region of interest" description="Disordered" evidence="1">
    <location>
        <begin position="30"/>
        <end position="111"/>
    </location>
</feature>
<evidence type="ECO:0000256" key="1">
    <source>
        <dbReference type="SAM" id="MobiDB-lite"/>
    </source>
</evidence>
<keyword evidence="3" id="KW-1185">Reference proteome</keyword>
<evidence type="ECO:0000313" key="2">
    <source>
        <dbReference type="EMBL" id="KAH8479759.1"/>
    </source>
</evidence>
<proteinExistence type="predicted"/>
<comment type="caution">
    <text evidence="2">The sequence shown here is derived from an EMBL/GenBank/DDBJ whole genome shotgun (WGS) entry which is preliminary data.</text>
</comment>